<feature type="domain" description="STAS" evidence="1">
    <location>
        <begin position="20"/>
        <end position="111"/>
    </location>
</feature>
<comment type="caution">
    <text evidence="2">The sequence shown here is derived from an EMBL/GenBank/DDBJ whole genome shotgun (WGS) entry which is preliminary data.</text>
</comment>
<reference evidence="2 3" key="1">
    <citation type="submission" date="2020-03" db="EMBL/GenBank/DDBJ databases">
        <title>Genomic Encyclopedia of Type Strains, Phase IV (KMG-IV): sequencing the most valuable type-strain genomes for metagenomic binning, comparative biology and taxonomic classification.</title>
        <authorList>
            <person name="Goeker M."/>
        </authorList>
    </citation>
    <scope>NUCLEOTIDE SEQUENCE [LARGE SCALE GENOMIC DNA]</scope>
    <source>
        <strain evidence="2 3">DSM 102865</strain>
    </source>
</reference>
<keyword evidence="3" id="KW-1185">Reference proteome</keyword>
<organism evidence="2 3">
    <name type="scientific">Dyadobacter arcticus</name>
    <dbReference type="NCBI Taxonomy" id="1078754"/>
    <lineage>
        <taxon>Bacteria</taxon>
        <taxon>Pseudomonadati</taxon>
        <taxon>Bacteroidota</taxon>
        <taxon>Cytophagia</taxon>
        <taxon>Cytophagales</taxon>
        <taxon>Spirosomataceae</taxon>
        <taxon>Dyadobacter</taxon>
    </lineage>
</organism>
<accession>A0ABX0UKX0</accession>
<dbReference type="PANTHER" id="PTHR33495:SF2">
    <property type="entry name" value="ANTI-SIGMA FACTOR ANTAGONIST TM_1081-RELATED"/>
    <property type="match status" value="1"/>
</dbReference>
<evidence type="ECO:0000259" key="1">
    <source>
        <dbReference type="PROSITE" id="PS50801"/>
    </source>
</evidence>
<dbReference type="InterPro" id="IPR002645">
    <property type="entry name" value="STAS_dom"/>
</dbReference>
<sequence length="114" mass="12864">MILKTRETNRVVMATILPVEASLANSDPFKEEMISLMVQGARLIIVSFENVNYIDSSFLGSLVVALKYALPRNIDIYLVSLKPDVHNLLTLIRMDKVFKIFKDYDEATATLNNA</sequence>
<dbReference type="Gene3D" id="3.30.750.24">
    <property type="entry name" value="STAS domain"/>
    <property type="match status" value="1"/>
</dbReference>
<dbReference type="Pfam" id="PF01740">
    <property type="entry name" value="STAS"/>
    <property type="match status" value="1"/>
</dbReference>
<proteinExistence type="predicted"/>
<dbReference type="InterPro" id="IPR036513">
    <property type="entry name" value="STAS_dom_sf"/>
</dbReference>
<dbReference type="EMBL" id="JAASQJ010000003">
    <property type="protein sequence ID" value="NIJ53656.1"/>
    <property type="molecule type" value="Genomic_DNA"/>
</dbReference>
<dbReference type="PANTHER" id="PTHR33495">
    <property type="entry name" value="ANTI-SIGMA FACTOR ANTAGONIST TM_1081-RELATED-RELATED"/>
    <property type="match status" value="1"/>
</dbReference>
<dbReference type="SUPFAM" id="SSF52091">
    <property type="entry name" value="SpoIIaa-like"/>
    <property type="match status" value="1"/>
</dbReference>
<dbReference type="RefSeq" id="WP_167271073.1">
    <property type="nucleotide sequence ID" value="NZ_JAASQJ010000003.1"/>
</dbReference>
<protein>
    <submittedName>
        <fullName evidence="2">Anti-sigma B factor antagonist</fullName>
    </submittedName>
</protein>
<dbReference type="CDD" id="cd07043">
    <property type="entry name" value="STAS_anti-anti-sigma_factors"/>
    <property type="match status" value="1"/>
</dbReference>
<evidence type="ECO:0000313" key="2">
    <source>
        <dbReference type="EMBL" id="NIJ53656.1"/>
    </source>
</evidence>
<gene>
    <name evidence="2" type="ORF">FHS68_002838</name>
</gene>
<dbReference type="Proteomes" id="UP001179181">
    <property type="component" value="Unassembled WGS sequence"/>
</dbReference>
<name>A0ABX0UKX0_9BACT</name>
<evidence type="ECO:0000313" key="3">
    <source>
        <dbReference type="Proteomes" id="UP001179181"/>
    </source>
</evidence>
<dbReference type="PROSITE" id="PS50801">
    <property type="entry name" value="STAS"/>
    <property type="match status" value="1"/>
</dbReference>